<gene>
    <name evidence="1" type="ORF">P278_02880</name>
</gene>
<dbReference type="Proteomes" id="UP000018850">
    <property type="component" value="Unassembled WGS sequence"/>
</dbReference>
<keyword evidence="2" id="KW-1185">Reference proteome</keyword>
<dbReference type="AlphaFoldDB" id="W2UU55"/>
<comment type="caution">
    <text evidence="1">The sequence shown here is derived from an EMBL/GenBank/DDBJ whole genome shotgun (WGS) entry which is preliminary data.</text>
</comment>
<organism evidence="1 2">
    <name type="scientific">Zhouia amylolytica AD3</name>
    <dbReference type="NCBI Taxonomy" id="1286632"/>
    <lineage>
        <taxon>Bacteria</taxon>
        <taxon>Pseudomonadati</taxon>
        <taxon>Bacteroidota</taxon>
        <taxon>Flavobacteriia</taxon>
        <taxon>Flavobacteriales</taxon>
        <taxon>Flavobacteriaceae</taxon>
        <taxon>Zhouia</taxon>
    </lineage>
</organism>
<reference evidence="1 2" key="2">
    <citation type="journal article" date="2016" name="Genome Announc.">
        <title>Draft Genome Sequence of Zhouia amylolytica AD3, Isolated from Tidal Flat Sediment.</title>
        <authorList>
            <person name="Jia B."/>
            <person name="Jin H.M."/>
            <person name="Lee H.J."/>
            <person name="Jeon C.O."/>
        </authorList>
    </citation>
    <scope>NUCLEOTIDE SEQUENCE [LARGE SCALE GENOMIC DNA]</scope>
    <source>
        <strain evidence="1 2">AD3</strain>
    </source>
</reference>
<dbReference type="CDD" id="cd06241">
    <property type="entry name" value="M14-like"/>
    <property type="match status" value="1"/>
</dbReference>
<dbReference type="Gene3D" id="3.40.630.10">
    <property type="entry name" value="Zn peptidases"/>
    <property type="match status" value="1"/>
</dbReference>
<reference evidence="2" key="1">
    <citation type="submission" date="2013-11" db="EMBL/GenBank/DDBJ databases">
        <title>Draft genome sequence from a member of Zhouia, isolated tidal flat.</title>
        <authorList>
            <person name="Jin H."/>
            <person name="Jeon C.O."/>
        </authorList>
    </citation>
    <scope>NUCLEOTIDE SEQUENCE [LARGE SCALE GENOMIC DNA]</scope>
    <source>
        <strain evidence="2">AD3</strain>
    </source>
</reference>
<evidence type="ECO:0000313" key="1">
    <source>
        <dbReference type="EMBL" id="ETN96862.1"/>
    </source>
</evidence>
<proteinExistence type="predicted"/>
<name>W2UU55_9FLAO</name>
<dbReference type="EMBL" id="AYXY01000001">
    <property type="protein sequence ID" value="ETN96862.1"/>
    <property type="molecule type" value="Genomic_DNA"/>
</dbReference>
<protein>
    <submittedName>
        <fullName evidence="1">Uncharacterized protein</fullName>
    </submittedName>
</protein>
<dbReference type="PROSITE" id="PS51257">
    <property type="entry name" value="PROKAR_LIPOPROTEIN"/>
    <property type="match status" value="1"/>
</dbReference>
<dbReference type="eggNOG" id="COG2866">
    <property type="taxonomic scope" value="Bacteria"/>
</dbReference>
<sequence length="579" mass="67303">MIKRYVALLLLISSCNPKTNSSDFDFTTRYEKSEGTETDTYQNVINFYTELAKSSPEVNIESIGATDSGEPLHLVTYNPQGKFGFEELQKEKTIILINNGIHPGESDGIDATMMLFRDLAQKDIKHPDNVVLATIPVYNIGGALNRNKASRTNQNGPKEYGFRGNARNFDLNRDFIKSDTKNAQTFATIFHKVNPDIFIDNHVSNGADYQYILTHLFTQHNKLGGPLANYLHENFHPALENELAKKEWDITPYVNVFNRVPETGFSQFFDSPRYSTGYTTLWNTLGMMVETHMLKPYKQRVQGTYELMVSMIDIAERDHEKIKTLRRNTFEYYNQADRYPIQWEIDTTKSSTLNFKGYEGKMIESDLTGQKRLKYDRTKPFTKDVTYQDHFKAVKEVEIPKAYIIPQGWWDIINLMKINNIAMQPLEKDTTMAVQGYRIASYKTRNSAYEGHYLHYNTTVSAQDEQVTFRKGDLLVKTDQPGIRYLLETLEPEAVDSFFNWNFFDTILQQKEGFSPYVFEDIAKELLEKNPELAAAFQKKKEEDEKFAANWYAQLDWIHKKSDHYEKAHLQYPVYRLME</sequence>
<evidence type="ECO:0000313" key="2">
    <source>
        <dbReference type="Proteomes" id="UP000018850"/>
    </source>
</evidence>
<accession>W2UU55</accession>
<dbReference type="RefSeq" id="WP_038261133.1">
    <property type="nucleotide sequence ID" value="NZ_AYXY01000001.1"/>
</dbReference>
<dbReference type="SUPFAM" id="SSF53187">
    <property type="entry name" value="Zn-dependent exopeptidases"/>
    <property type="match status" value="1"/>
</dbReference>
<dbReference type="STRING" id="376730.SAMN04487906_2366"/>
<dbReference type="PATRIC" id="fig|1286632.3.peg.289"/>